<dbReference type="PROSITE" id="PS00383">
    <property type="entry name" value="TYR_PHOSPHATASE_1"/>
    <property type="match status" value="1"/>
</dbReference>
<feature type="region of interest" description="Disordered" evidence="3">
    <location>
        <begin position="540"/>
        <end position="596"/>
    </location>
</feature>
<dbReference type="STRING" id="2316362.A0A4Q2DS13"/>
<comment type="caution">
    <text evidence="6">The sequence shown here is derived from an EMBL/GenBank/DDBJ whole genome shotgun (WGS) entry which is preliminary data.</text>
</comment>
<dbReference type="GO" id="GO:0043491">
    <property type="term" value="P:phosphatidylinositol 3-kinase/protein kinase B signal transduction"/>
    <property type="evidence" value="ECO:0007669"/>
    <property type="project" value="TreeGrafter"/>
</dbReference>
<dbReference type="Pfam" id="PF22784">
    <property type="entry name" value="PTP-SAK"/>
    <property type="match status" value="1"/>
</dbReference>
<evidence type="ECO:0000259" key="4">
    <source>
        <dbReference type="PROSITE" id="PS50056"/>
    </source>
</evidence>
<dbReference type="PANTHER" id="PTHR12305">
    <property type="entry name" value="PHOSPHATASE WITH HOMOLOGY TO TENSIN"/>
    <property type="match status" value="1"/>
</dbReference>
<feature type="compositionally biased region" description="Basic and acidic residues" evidence="3">
    <location>
        <begin position="540"/>
        <end position="553"/>
    </location>
</feature>
<dbReference type="EC" id="3.1.3.67" evidence="1"/>
<evidence type="ECO:0000256" key="1">
    <source>
        <dbReference type="ARBA" id="ARBA00013015"/>
    </source>
</evidence>
<dbReference type="GO" id="GO:0051896">
    <property type="term" value="P:regulation of phosphatidylinositol 3-kinase/protein kinase B signal transduction"/>
    <property type="evidence" value="ECO:0007669"/>
    <property type="project" value="TreeGrafter"/>
</dbReference>
<dbReference type="GO" id="GO:0004725">
    <property type="term" value="F:protein tyrosine phosphatase activity"/>
    <property type="evidence" value="ECO:0007669"/>
    <property type="project" value="TreeGrafter"/>
</dbReference>
<keyword evidence="2" id="KW-0378">Hydrolase</keyword>
<dbReference type="GO" id="GO:0016314">
    <property type="term" value="F:phosphatidylinositol-3,4,5-trisphosphate 3-phosphatase activity"/>
    <property type="evidence" value="ECO:0007669"/>
    <property type="project" value="UniProtKB-EC"/>
</dbReference>
<evidence type="ECO:0000256" key="2">
    <source>
        <dbReference type="ARBA" id="ARBA00022801"/>
    </source>
</evidence>
<dbReference type="GO" id="GO:0042995">
    <property type="term" value="C:cell projection"/>
    <property type="evidence" value="ECO:0007669"/>
    <property type="project" value="TreeGrafter"/>
</dbReference>
<dbReference type="OrthoDB" id="5632at2759"/>
<organism evidence="6 7">
    <name type="scientific">Candolleomyces aberdarensis</name>
    <dbReference type="NCBI Taxonomy" id="2316362"/>
    <lineage>
        <taxon>Eukaryota</taxon>
        <taxon>Fungi</taxon>
        <taxon>Dikarya</taxon>
        <taxon>Basidiomycota</taxon>
        <taxon>Agaricomycotina</taxon>
        <taxon>Agaricomycetes</taxon>
        <taxon>Agaricomycetidae</taxon>
        <taxon>Agaricales</taxon>
        <taxon>Agaricineae</taxon>
        <taxon>Psathyrellaceae</taxon>
        <taxon>Candolleomyces</taxon>
    </lineage>
</organism>
<dbReference type="PROSITE" id="PS50056">
    <property type="entry name" value="TYR_PHOSPHATASE_2"/>
    <property type="match status" value="1"/>
</dbReference>
<evidence type="ECO:0000313" key="6">
    <source>
        <dbReference type="EMBL" id="RXW23250.1"/>
    </source>
</evidence>
<gene>
    <name evidence="6" type="ORF">EST38_g2604</name>
</gene>
<dbReference type="GO" id="GO:0005829">
    <property type="term" value="C:cytosol"/>
    <property type="evidence" value="ECO:0007669"/>
    <property type="project" value="TreeGrafter"/>
</dbReference>
<dbReference type="InterPro" id="IPR029023">
    <property type="entry name" value="Tensin_phosphatase"/>
</dbReference>
<feature type="region of interest" description="Disordered" evidence="3">
    <location>
        <begin position="267"/>
        <end position="309"/>
    </location>
</feature>
<dbReference type="GO" id="GO:0005886">
    <property type="term" value="C:plasma membrane"/>
    <property type="evidence" value="ECO:0007669"/>
    <property type="project" value="TreeGrafter"/>
</dbReference>
<name>A0A4Q2DS13_9AGAR</name>
<dbReference type="InterPro" id="IPR029021">
    <property type="entry name" value="Prot-tyrosine_phosphatase-like"/>
</dbReference>
<dbReference type="PANTHER" id="PTHR12305:SF81">
    <property type="entry name" value="PHOSPHATIDYLINOSITOL 3,4,5-TRISPHOSPHATE 3-PHOSPHATASE AND DUAL-SPECIFICITY PROTEIN PHOSPHATASE PTEN"/>
    <property type="match status" value="1"/>
</dbReference>
<reference evidence="6 7" key="1">
    <citation type="submission" date="2019-01" db="EMBL/GenBank/DDBJ databases">
        <title>Draft genome sequence of Psathyrella aberdarensis IHI B618.</title>
        <authorList>
            <person name="Buettner E."/>
            <person name="Kellner H."/>
        </authorList>
    </citation>
    <scope>NUCLEOTIDE SEQUENCE [LARGE SCALE GENOMIC DNA]</scope>
    <source>
        <strain evidence="6 7">IHI B618</strain>
    </source>
</reference>
<dbReference type="InterPro" id="IPR016130">
    <property type="entry name" value="Tyr_Pase_AS"/>
</dbReference>
<evidence type="ECO:0000256" key="3">
    <source>
        <dbReference type="SAM" id="MobiDB-lite"/>
    </source>
</evidence>
<sequence length="769" mass="82767">MGDFIRRLVSGPKARFTDSALNLELDLVYITPRVIIMGYPAAGFEGLYRNRRQDAKKFLDHRHGKNYWVFNLCPLRENGYEKSVFEGRVTRFPFPDHHAPPLALLPLVAREMHAWLDGAPDRVAVIHCKAGKGRSGTVACSYLLTLTGTPNPALTAPTAAGRMHQVVDQIPAELGDQETVGTTNSETHLNRSHFFQGKHGAVGSDTKPLYDESGPPMTIVASPTVLSLESESTITSTAAAAGVRPSGANSERSFTDALKGVLDLHTSKRMKPSLPPSAQSTSSEGGLKDLVTGATGSGDGKAQKKQKQGVSIPSQRRWLYYWALILGGEEPRDIFKNLTTPGLDPKPLVRITRITVQMRELKGVKISIVRAANAVLDKAVEYKNKRKSKPSPEEESPSSSSSSLKKKKSASLADPSPKDTADTAASFAQGSNKLWASIARYNDNLVDFLEDWEAKTRVMGCSGPNHKPIPGQQDGSSIADLDGELKLLFDEEGKWDKEKMVKSFAKFGVVETAKVDGKTKKEDGEESSVVAYTLKLVSDKRVPKDSEEKESEAGKGVSDPTGEDETPEINVVSEEPTPQAAKEGFEGGAEDDFESTYSGTTAASRLTTVDGHEHSTTAKEIEERGLVVEASREVRIKLYVGQVFIGWMWFVPTFHMPQPPPSTGSITGSGDASNRKSTATLHLTRKDVDFPLGLGTAIVDVDIDMEWVSPTAYGDLDARATKVTSSTSLESQAGLGTKVGQAVAGGLGSDGQTGVGLREAVEIGQATGV</sequence>
<feature type="region of interest" description="Disordered" evidence="3">
    <location>
        <begin position="383"/>
        <end position="424"/>
    </location>
</feature>
<proteinExistence type="predicted"/>
<dbReference type="Proteomes" id="UP000290288">
    <property type="component" value="Unassembled WGS sequence"/>
</dbReference>
<dbReference type="SUPFAM" id="SSF52799">
    <property type="entry name" value="(Phosphotyrosine protein) phosphatases II"/>
    <property type="match status" value="1"/>
</dbReference>
<protein>
    <recommendedName>
        <fullName evidence="1">phosphatidylinositol-3,4,5-trisphosphate 3-phosphatase</fullName>
        <ecNumber evidence="1">3.1.3.67</ecNumber>
    </recommendedName>
</protein>
<dbReference type="AlphaFoldDB" id="A0A4Q2DS13"/>
<evidence type="ECO:0000313" key="7">
    <source>
        <dbReference type="Proteomes" id="UP000290288"/>
    </source>
</evidence>
<dbReference type="InterPro" id="IPR051281">
    <property type="entry name" value="Dual-spec_lipid-protein_phosph"/>
</dbReference>
<dbReference type="PROSITE" id="PS51181">
    <property type="entry name" value="PPASE_TENSIN"/>
    <property type="match status" value="1"/>
</dbReference>
<dbReference type="InterPro" id="IPR000387">
    <property type="entry name" value="Tyr_Pase_dom"/>
</dbReference>
<keyword evidence="7" id="KW-1185">Reference proteome</keyword>
<feature type="domain" description="Phosphatase tensin-type" evidence="5">
    <location>
        <begin position="16"/>
        <end position="329"/>
    </location>
</feature>
<evidence type="ECO:0000259" key="5">
    <source>
        <dbReference type="PROSITE" id="PS51181"/>
    </source>
</evidence>
<dbReference type="GO" id="GO:0048870">
    <property type="term" value="P:cell motility"/>
    <property type="evidence" value="ECO:0007669"/>
    <property type="project" value="TreeGrafter"/>
</dbReference>
<dbReference type="GO" id="GO:0005634">
    <property type="term" value="C:nucleus"/>
    <property type="evidence" value="ECO:0007669"/>
    <property type="project" value="TreeGrafter"/>
</dbReference>
<dbReference type="EMBL" id="SDEE01000047">
    <property type="protein sequence ID" value="RXW23250.1"/>
    <property type="molecule type" value="Genomic_DNA"/>
</dbReference>
<dbReference type="Gene3D" id="3.90.190.10">
    <property type="entry name" value="Protein tyrosine phosphatase superfamily"/>
    <property type="match status" value="1"/>
</dbReference>
<dbReference type="InterPro" id="IPR057023">
    <property type="entry name" value="PTP-SAK"/>
</dbReference>
<dbReference type="GO" id="GO:0046856">
    <property type="term" value="P:phosphatidylinositol dephosphorylation"/>
    <property type="evidence" value="ECO:0007669"/>
    <property type="project" value="TreeGrafter"/>
</dbReference>
<feature type="domain" description="Tyrosine specific protein phosphatases" evidence="4">
    <location>
        <begin position="102"/>
        <end position="144"/>
    </location>
</feature>
<accession>A0A4Q2DS13</accession>